<accession>A0A5E7US97</accession>
<sequence>MADVLKDQRPQTLQCSFFAQTTDKRRTAQVRLTRQQ</sequence>
<name>A0A5E7US97_PSEFL</name>
<proteinExistence type="predicted"/>
<evidence type="ECO:0000313" key="1">
    <source>
        <dbReference type="EMBL" id="VVQ13389.1"/>
    </source>
</evidence>
<dbReference type="AlphaFoldDB" id="A0A5E7US97"/>
<dbReference type="EMBL" id="CABVJE010000017">
    <property type="protein sequence ID" value="VVQ13389.1"/>
    <property type="molecule type" value="Genomic_DNA"/>
</dbReference>
<gene>
    <name evidence="1" type="ORF">PS938_03915</name>
</gene>
<reference evidence="1 2" key="1">
    <citation type="submission" date="2019-09" db="EMBL/GenBank/DDBJ databases">
        <authorList>
            <person name="Chandra G."/>
            <person name="Truman W A."/>
        </authorList>
    </citation>
    <scope>NUCLEOTIDE SEQUENCE [LARGE SCALE GENOMIC DNA]</scope>
    <source>
        <strain evidence="1">PS938</strain>
    </source>
</reference>
<dbReference type="Proteomes" id="UP000327191">
    <property type="component" value="Unassembled WGS sequence"/>
</dbReference>
<evidence type="ECO:0000313" key="2">
    <source>
        <dbReference type="Proteomes" id="UP000327191"/>
    </source>
</evidence>
<organism evidence="1 2">
    <name type="scientific">Pseudomonas fluorescens</name>
    <dbReference type="NCBI Taxonomy" id="294"/>
    <lineage>
        <taxon>Bacteria</taxon>
        <taxon>Pseudomonadati</taxon>
        <taxon>Pseudomonadota</taxon>
        <taxon>Gammaproteobacteria</taxon>
        <taxon>Pseudomonadales</taxon>
        <taxon>Pseudomonadaceae</taxon>
        <taxon>Pseudomonas</taxon>
    </lineage>
</organism>
<protein>
    <submittedName>
        <fullName evidence="1">Uncharacterized protein</fullName>
    </submittedName>
</protein>